<dbReference type="AlphaFoldDB" id="A0A1V1NT68"/>
<feature type="domain" description="GH29D-like beta-sandwich" evidence="1">
    <location>
        <begin position="2"/>
        <end position="56"/>
    </location>
</feature>
<evidence type="ECO:0000313" key="3">
    <source>
        <dbReference type="Proteomes" id="UP000189670"/>
    </source>
</evidence>
<accession>A0A1V1NT68</accession>
<reference evidence="3" key="1">
    <citation type="submission" date="2012-11" db="EMBL/GenBank/DDBJ databases">
        <authorList>
            <person name="Lucero-Rivera Y.E."/>
            <person name="Tovar-Ramirez D."/>
        </authorList>
    </citation>
    <scope>NUCLEOTIDE SEQUENCE [LARGE SCALE GENOMIC DNA]</scope>
    <source>
        <strain evidence="3">Araruama</strain>
    </source>
</reference>
<sequence length="265" mass="28968">MSITCETPDAEIFYTIDGKIPDQNALLYTSPLLFDTPVTIQAISFHNDMLPSDIATISYTLPLPYSQINRTITPNNDCSAQINIQISPASSVYIYGIEESLSQDLSPTNISDNGVWDQAHQSIKWGPFEDNHNRVLSYDLFGLPGEYHINGIASFDGHSASINGSEKLSFNCELEQVENPIISPAGGSTVPVTVTIACNTPGAIIYYTTDGSTPDNQSFIYQSPIIINIQTHIKTIAYKQGMIESSVVEAEYPDPVDPPVPFLLS</sequence>
<dbReference type="InterPro" id="IPR059177">
    <property type="entry name" value="GH29D-like_dom"/>
</dbReference>
<organism evidence="2 3">
    <name type="scientific">Candidatus Magnetoglobus multicellularis str. Araruama</name>
    <dbReference type="NCBI Taxonomy" id="890399"/>
    <lineage>
        <taxon>Bacteria</taxon>
        <taxon>Pseudomonadati</taxon>
        <taxon>Thermodesulfobacteriota</taxon>
        <taxon>Desulfobacteria</taxon>
        <taxon>Desulfobacterales</taxon>
        <taxon>Desulfobacteraceae</taxon>
        <taxon>Candidatus Magnetoglobus</taxon>
    </lineage>
</organism>
<comment type="caution">
    <text evidence="2">The sequence shown here is derived from an EMBL/GenBank/DDBJ whole genome shotgun (WGS) entry which is preliminary data.</text>
</comment>
<dbReference type="Proteomes" id="UP000189670">
    <property type="component" value="Unassembled WGS sequence"/>
</dbReference>
<gene>
    <name evidence="2" type="ORF">OMM_13729</name>
</gene>
<evidence type="ECO:0000313" key="2">
    <source>
        <dbReference type="EMBL" id="ETR65775.1"/>
    </source>
</evidence>
<dbReference type="Pfam" id="PF13290">
    <property type="entry name" value="CHB_HEX_C_1"/>
    <property type="match status" value="2"/>
</dbReference>
<proteinExistence type="predicted"/>
<evidence type="ECO:0000259" key="1">
    <source>
        <dbReference type="Pfam" id="PF13290"/>
    </source>
</evidence>
<name>A0A1V1NT68_9BACT</name>
<dbReference type="EMBL" id="ATBP01002513">
    <property type="protein sequence ID" value="ETR65775.1"/>
    <property type="molecule type" value="Genomic_DNA"/>
</dbReference>
<feature type="domain" description="GH29D-like beta-sandwich" evidence="1">
    <location>
        <begin position="184"/>
        <end position="248"/>
    </location>
</feature>
<protein>
    <recommendedName>
        <fullName evidence="1">GH29D-like beta-sandwich domain-containing protein</fullName>
    </recommendedName>
</protein>